<keyword evidence="1" id="KW-0472">Membrane</keyword>
<dbReference type="EMBL" id="JAPWTJ010000655">
    <property type="protein sequence ID" value="KAJ8976557.1"/>
    <property type="molecule type" value="Genomic_DNA"/>
</dbReference>
<keyword evidence="3" id="KW-1185">Reference proteome</keyword>
<name>A0ABQ9JF98_9CUCU</name>
<evidence type="ECO:0000313" key="3">
    <source>
        <dbReference type="Proteomes" id="UP001162164"/>
    </source>
</evidence>
<protein>
    <recommendedName>
        <fullName evidence="4">Protein S-acyltransferase</fullName>
    </recommendedName>
</protein>
<evidence type="ECO:0000313" key="2">
    <source>
        <dbReference type="EMBL" id="KAJ8976557.1"/>
    </source>
</evidence>
<dbReference type="Proteomes" id="UP001162164">
    <property type="component" value="Unassembled WGS sequence"/>
</dbReference>
<keyword evidence="1" id="KW-0812">Transmembrane</keyword>
<reference evidence="2" key="1">
    <citation type="journal article" date="2023" name="Insect Mol. Biol.">
        <title>Genome sequencing provides insights into the evolution of gene families encoding plant cell wall-degrading enzymes in longhorned beetles.</title>
        <authorList>
            <person name="Shin N.R."/>
            <person name="Okamura Y."/>
            <person name="Kirsch R."/>
            <person name="Pauchet Y."/>
        </authorList>
    </citation>
    <scope>NUCLEOTIDE SEQUENCE</scope>
    <source>
        <strain evidence="2">MMC_N1</strain>
    </source>
</reference>
<gene>
    <name evidence="2" type="ORF">NQ317_014210</name>
</gene>
<proteinExistence type="predicted"/>
<comment type="caution">
    <text evidence="2">The sequence shown here is derived from an EMBL/GenBank/DDBJ whole genome shotgun (WGS) entry which is preliminary data.</text>
</comment>
<dbReference type="InterPro" id="IPR039859">
    <property type="entry name" value="PFA4/ZDH16/20/ERF2-like"/>
</dbReference>
<organism evidence="2 3">
    <name type="scientific">Molorchus minor</name>
    <dbReference type="NCBI Taxonomy" id="1323400"/>
    <lineage>
        <taxon>Eukaryota</taxon>
        <taxon>Metazoa</taxon>
        <taxon>Ecdysozoa</taxon>
        <taxon>Arthropoda</taxon>
        <taxon>Hexapoda</taxon>
        <taxon>Insecta</taxon>
        <taxon>Pterygota</taxon>
        <taxon>Neoptera</taxon>
        <taxon>Endopterygota</taxon>
        <taxon>Coleoptera</taxon>
        <taxon>Polyphaga</taxon>
        <taxon>Cucujiformia</taxon>
        <taxon>Chrysomeloidea</taxon>
        <taxon>Cerambycidae</taxon>
        <taxon>Lamiinae</taxon>
        <taxon>Monochamini</taxon>
        <taxon>Molorchus</taxon>
    </lineage>
</organism>
<accession>A0ABQ9JF98</accession>
<sequence>MVYMVLGVLFIIIFGFDIAYTAIMLSPSESDEPELQGHPVKINKTGAIIPVMDVEYLEHVIIEEHDTEYVNPWRRRAIIYMALINAGVLVALGVLSLWHSQLIGRGETSIEANINKAETVRLAETGKVYMNPYNFGTRKNWKIFLGLVQGRTFLKKCNFTISS</sequence>
<keyword evidence="1" id="KW-1133">Transmembrane helix</keyword>
<evidence type="ECO:0008006" key="4">
    <source>
        <dbReference type="Google" id="ProtNLM"/>
    </source>
</evidence>
<evidence type="ECO:0000256" key="1">
    <source>
        <dbReference type="SAM" id="Phobius"/>
    </source>
</evidence>
<feature type="transmembrane region" description="Helical" evidence="1">
    <location>
        <begin position="77"/>
        <end position="98"/>
    </location>
</feature>
<dbReference type="PANTHER" id="PTHR12246">
    <property type="entry name" value="PALMITOYLTRANSFERASE ZDHHC16"/>
    <property type="match status" value="1"/>
</dbReference>